<keyword evidence="3 5" id="KW-0227">DNA damage</keyword>
<dbReference type="Proteomes" id="UP000318017">
    <property type="component" value="Chromosome"/>
</dbReference>
<sequence>MPTIRQLSPSLINKIAAGEVIERPASVVKELLENSVDAGATSIELSIEGGGIDLIRISDNGCGIDEEQIPLAIASHATSKLETADDLFDVHTLGFRGEALASISEVSHLTLRTRTAETDAGSELSVRGGEATAIVPTGCPVGTIIEVRHLFFNTPVRRKFLRTPSTEAGHISEAFTRIALAFPEIQFTMRSGNRVQYELPATEHWKDRIRAFFGDEVADALMEVESIQDDASLRGYVADPSVSRSNNRMQYIFLNGRHIRDRSLQHALGEAYRGLLMVGRFPICFLRMNLSPQKVDVNVHPTKMEVRFQEGGKLYSQLLKTLRHQFLTTDLTARARHVPGPVPAGLRTPTGTSATSVPVTEHTPMSSRSEARWDQHAEQVSSVAKSEGLSPKLDLPEVVPEFRPFHSSRSGPIGVQLHDRSSSAEPGAARLSTSHLGPEDLRDRNDANASGETAAELPPGAVAWSASQAGNAVFGSAMDSLPALPDELSRNRRVDSGTPTGDSTMDDVQASPDSDEVGYSRLGFQVHNRYLITQDENGMVVVDQHALHERILYERFRQKTEARSMESQKLLVPEPLDLTPREAAAALEFRELLEQIGIEVEPFGGDTILMTSYPAMLGKLRPADVLRQVLEPLMSGGKQPDARELLDEILNMLACKAAVKAGDKLAPEEITALLEQRDCYQDTHHCPHGRPTALFFSREQLDKMFKRT</sequence>
<accession>A0A518G8S4</accession>
<comment type="similarity">
    <text evidence="1 5">Belongs to the DNA mismatch repair MutL/HexB family.</text>
</comment>
<dbReference type="RefSeq" id="WP_145079494.1">
    <property type="nucleotide sequence ID" value="NZ_CP036298.1"/>
</dbReference>
<dbReference type="NCBIfam" id="TIGR00585">
    <property type="entry name" value="mutl"/>
    <property type="match status" value="1"/>
</dbReference>
<dbReference type="InterPro" id="IPR002099">
    <property type="entry name" value="MutL/Mlh/PMS"/>
</dbReference>
<evidence type="ECO:0000256" key="1">
    <source>
        <dbReference type="ARBA" id="ARBA00006082"/>
    </source>
</evidence>
<gene>
    <name evidence="5 9" type="primary">mutL</name>
    <name evidence="9" type="ORF">Q31a_33200</name>
</gene>
<feature type="region of interest" description="Disordered" evidence="6">
    <location>
        <begin position="403"/>
        <end position="454"/>
    </location>
</feature>
<dbReference type="Gene3D" id="3.30.565.10">
    <property type="entry name" value="Histidine kinase-like ATPase, C-terminal domain"/>
    <property type="match status" value="1"/>
</dbReference>
<dbReference type="GO" id="GO:0006298">
    <property type="term" value="P:mismatch repair"/>
    <property type="evidence" value="ECO:0007669"/>
    <property type="project" value="UniProtKB-UniRule"/>
</dbReference>
<dbReference type="GO" id="GO:0005524">
    <property type="term" value="F:ATP binding"/>
    <property type="evidence" value="ECO:0007669"/>
    <property type="project" value="InterPro"/>
</dbReference>
<dbReference type="AlphaFoldDB" id="A0A518G8S4"/>
<dbReference type="InterPro" id="IPR042121">
    <property type="entry name" value="MutL_C_regsub"/>
</dbReference>
<evidence type="ECO:0000313" key="10">
    <source>
        <dbReference type="Proteomes" id="UP000318017"/>
    </source>
</evidence>
<dbReference type="GO" id="GO:0140664">
    <property type="term" value="F:ATP-dependent DNA damage sensor activity"/>
    <property type="evidence" value="ECO:0007669"/>
    <property type="project" value="InterPro"/>
</dbReference>
<dbReference type="InterPro" id="IPR036890">
    <property type="entry name" value="HATPase_C_sf"/>
</dbReference>
<dbReference type="InterPro" id="IPR014721">
    <property type="entry name" value="Ribsml_uS5_D2-typ_fold_subgr"/>
</dbReference>
<dbReference type="InterPro" id="IPR014762">
    <property type="entry name" value="DNA_mismatch_repair_CS"/>
</dbReference>
<dbReference type="SUPFAM" id="SSF55874">
    <property type="entry name" value="ATPase domain of HSP90 chaperone/DNA topoisomerase II/histidine kinase"/>
    <property type="match status" value="1"/>
</dbReference>
<dbReference type="InterPro" id="IPR020667">
    <property type="entry name" value="DNA_mismatch_repair_MutL"/>
</dbReference>
<feature type="region of interest" description="Disordered" evidence="6">
    <location>
        <begin position="338"/>
        <end position="373"/>
    </location>
</feature>
<feature type="compositionally biased region" description="Polar residues" evidence="6">
    <location>
        <begin position="349"/>
        <end position="368"/>
    </location>
</feature>
<dbReference type="CDD" id="cd16926">
    <property type="entry name" value="HATPase_MutL-MLH-PMS-like"/>
    <property type="match status" value="1"/>
</dbReference>
<dbReference type="SMART" id="SM00853">
    <property type="entry name" value="MutL_C"/>
    <property type="match status" value="1"/>
</dbReference>
<dbReference type="HAMAP" id="MF_00149">
    <property type="entry name" value="DNA_mis_repair"/>
    <property type="match status" value="1"/>
</dbReference>
<dbReference type="KEGG" id="ahel:Q31a_33200"/>
<dbReference type="PANTHER" id="PTHR10073">
    <property type="entry name" value="DNA MISMATCH REPAIR PROTEIN MLH, PMS, MUTL"/>
    <property type="match status" value="1"/>
</dbReference>
<dbReference type="InterPro" id="IPR037198">
    <property type="entry name" value="MutL_C_sf"/>
</dbReference>
<dbReference type="Pfam" id="PF08676">
    <property type="entry name" value="MutL_C"/>
    <property type="match status" value="1"/>
</dbReference>
<feature type="domain" description="MutL C-terminal dimerisation" evidence="7">
    <location>
        <begin position="522"/>
        <end position="665"/>
    </location>
</feature>
<dbReference type="PANTHER" id="PTHR10073:SF12">
    <property type="entry name" value="DNA MISMATCH REPAIR PROTEIN MLH1"/>
    <property type="match status" value="1"/>
</dbReference>
<dbReference type="FunFam" id="3.30.565.10:FF:000003">
    <property type="entry name" value="DNA mismatch repair endonuclease MutL"/>
    <property type="match status" value="1"/>
</dbReference>
<evidence type="ECO:0000313" key="9">
    <source>
        <dbReference type="EMBL" id="QDV24998.1"/>
    </source>
</evidence>
<feature type="domain" description="DNA mismatch repair protein S5" evidence="8">
    <location>
        <begin position="209"/>
        <end position="327"/>
    </location>
</feature>
<dbReference type="InterPro" id="IPR020568">
    <property type="entry name" value="Ribosomal_Su5_D2-typ_SF"/>
</dbReference>
<protein>
    <recommendedName>
        <fullName evidence="2 5">DNA mismatch repair protein MutL</fullName>
    </recommendedName>
</protein>
<dbReference type="InterPro" id="IPR042120">
    <property type="entry name" value="MutL_C_dimsub"/>
</dbReference>
<dbReference type="Gene3D" id="3.30.1540.20">
    <property type="entry name" value="MutL, C-terminal domain, dimerisation subdomain"/>
    <property type="match status" value="1"/>
</dbReference>
<dbReference type="SUPFAM" id="SSF54211">
    <property type="entry name" value="Ribosomal protein S5 domain 2-like"/>
    <property type="match status" value="1"/>
</dbReference>
<dbReference type="EMBL" id="CP036298">
    <property type="protein sequence ID" value="QDV24998.1"/>
    <property type="molecule type" value="Genomic_DNA"/>
</dbReference>
<keyword evidence="10" id="KW-1185">Reference proteome</keyword>
<keyword evidence="4 5" id="KW-0234">DNA repair</keyword>
<dbReference type="OrthoDB" id="9763467at2"/>
<dbReference type="InterPro" id="IPR014790">
    <property type="entry name" value="MutL_C"/>
</dbReference>
<reference evidence="9 10" key="1">
    <citation type="submission" date="2019-02" db="EMBL/GenBank/DDBJ databases">
        <title>Deep-cultivation of Planctomycetes and their phenomic and genomic characterization uncovers novel biology.</title>
        <authorList>
            <person name="Wiegand S."/>
            <person name="Jogler M."/>
            <person name="Boedeker C."/>
            <person name="Pinto D."/>
            <person name="Vollmers J."/>
            <person name="Rivas-Marin E."/>
            <person name="Kohn T."/>
            <person name="Peeters S.H."/>
            <person name="Heuer A."/>
            <person name="Rast P."/>
            <person name="Oberbeckmann S."/>
            <person name="Bunk B."/>
            <person name="Jeske O."/>
            <person name="Meyerdierks A."/>
            <person name="Storesund J.E."/>
            <person name="Kallscheuer N."/>
            <person name="Luecker S."/>
            <person name="Lage O.M."/>
            <person name="Pohl T."/>
            <person name="Merkel B.J."/>
            <person name="Hornburger P."/>
            <person name="Mueller R.-W."/>
            <person name="Bruemmer F."/>
            <person name="Labrenz M."/>
            <person name="Spormann A.M."/>
            <person name="Op den Camp H."/>
            <person name="Overmann J."/>
            <person name="Amann R."/>
            <person name="Jetten M.S.M."/>
            <person name="Mascher T."/>
            <person name="Medema M.H."/>
            <person name="Devos D.P."/>
            <person name="Kaster A.-K."/>
            <person name="Ovreas L."/>
            <person name="Rohde M."/>
            <person name="Galperin M.Y."/>
            <person name="Jogler C."/>
        </authorList>
    </citation>
    <scope>NUCLEOTIDE SEQUENCE [LARGE SCALE GENOMIC DNA]</scope>
    <source>
        <strain evidence="9 10">Q31a</strain>
    </source>
</reference>
<dbReference type="InterPro" id="IPR038973">
    <property type="entry name" value="MutL/Mlh/Pms-like"/>
</dbReference>
<dbReference type="SUPFAM" id="SSF118116">
    <property type="entry name" value="DNA mismatch repair protein MutL"/>
    <property type="match status" value="1"/>
</dbReference>
<dbReference type="GO" id="GO:0030983">
    <property type="term" value="F:mismatched DNA binding"/>
    <property type="evidence" value="ECO:0007669"/>
    <property type="project" value="InterPro"/>
</dbReference>
<evidence type="ECO:0000256" key="6">
    <source>
        <dbReference type="SAM" id="MobiDB-lite"/>
    </source>
</evidence>
<dbReference type="CDD" id="cd00782">
    <property type="entry name" value="MutL_Trans"/>
    <property type="match status" value="1"/>
</dbReference>
<evidence type="ECO:0000256" key="2">
    <source>
        <dbReference type="ARBA" id="ARBA00021975"/>
    </source>
</evidence>
<dbReference type="Pfam" id="PF01119">
    <property type="entry name" value="DNA_mis_repair"/>
    <property type="match status" value="1"/>
</dbReference>
<evidence type="ECO:0000256" key="3">
    <source>
        <dbReference type="ARBA" id="ARBA00022763"/>
    </source>
</evidence>
<dbReference type="InterPro" id="IPR013507">
    <property type="entry name" value="DNA_mismatch_S5_2-like"/>
</dbReference>
<organism evidence="9 10">
    <name type="scientific">Aureliella helgolandensis</name>
    <dbReference type="NCBI Taxonomy" id="2527968"/>
    <lineage>
        <taxon>Bacteria</taxon>
        <taxon>Pseudomonadati</taxon>
        <taxon>Planctomycetota</taxon>
        <taxon>Planctomycetia</taxon>
        <taxon>Pirellulales</taxon>
        <taxon>Pirellulaceae</taxon>
        <taxon>Aureliella</taxon>
    </lineage>
</organism>
<evidence type="ECO:0000256" key="5">
    <source>
        <dbReference type="HAMAP-Rule" id="MF_00149"/>
    </source>
</evidence>
<dbReference type="SMART" id="SM01340">
    <property type="entry name" value="DNA_mis_repair"/>
    <property type="match status" value="1"/>
</dbReference>
<dbReference type="Pfam" id="PF13589">
    <property type="entry name" value="HATPase_c_3"/>
    <property type="match status" value="1"/>
</dbReference>
<dbReference type="GO" id="GO:0016887">
    <property type="term" value="F:ATP hydrolysis activity"/>
    <property type="evidence" value="ECO:0007669"/>
    <property type="project" value="InterPro"/>
</dbReference>
<dbReference type="PROSITE" id="PS00058">
    <property type="entry name" value="DNA_MISMATCH_REPAIR_1"/>
    <property type="match status" value="1"/>
</dbReference>
<comment type="function">
    <text evidence="5">This protein is involved in the repair of mismatches in DNA. It is required for dam-dependent methyl-directed DNA mismatch repair. May act as a 'molecular matchmaker', a protein that promotes the formation of a stable complex between two or more DNA-binding proteins in an ATP-dependent manner without itself being part of a final effector complex.</text>
</comment>
<evidence type="ECO:0000259" key="7">
    <source>
        <dbReference type="SMART" id="SM00853"/>
    </source>
</evidence>
<feature type="compositionally biased region" description="Basic and acidic residues" evidence="6">
    <location>
        <begin position="437"/>
        <end position="446"/>
    </location>
</feature>
<proteinExistence type="inferred from homology"/>
<evidence type="ECO:0000259" key="8">
    <source>
        <dbReference type="SMART" id="SM01340"/>
    </source>
</evidence>
<name>A0A518G8S4_9BACT</name>
<evidence type="ECO:0000256" key="4">
    <source>
        <dbReference type="ARBA" id="ARBA00023204"/>
    </source>
</evidence>
<dbReference type="Gene3D" id="3.30.1370.100">
    <property type="entry name" value="MutL, C-terminal domain, regulatory subdomain"/>
    <property type="match status" value="1"/>
</dbReference>
<dbReference type="GO" id="GO:0032300">
    <property type="term" value="C:mismatch repair complex"/>
    <property type="evidence" value="ECO:0007669"/>
    <property type="project" value="InterPro"/>
</dbReference>
<dbReference type="Gene3D" id="3.30.230.10">
    <property type="match status" value="1"/>
</dbReference>
<feature type="region of interest" description="Disordered" evidence="6">
    <location>
        <begin position="483"/>
        <end position="516"/>
    </location>
</feature>